<dbReference type="InterPro" id="IPR009057">
    <property type="entry name" value="Homeodomain-like_sf"/>
</dbReference>
<dbReference type="Pfam" id="PF12833">
    <property type="entry name" value="HTH_18"/>
    <property type="match status" value="1"/>
</dbReference>
<dbReference type="Gene3D" id="1.10.10.60">
    <property type="entry name" value="Homeodomain-like"/>
    <property type="match status" value="2"/>
</dbReference>
<name>A0A1I0REZ0_9BACT</name>
<keyword evidence="1" id="KW-0805">Transcription regulation</keyword>
<dbReference type="SUPFAM" id="SSF51215">
    <property type="entry name" value="Regulatory protein AraC"/>
    <property type="match status" value="1"/>
</dbReference>
<evidence type="ECO:0000256" key="1">
    <source>
        <dbReference type="ARBA" id="ARBA00023015"/>
    </source>
</evidence>
<proteinExistence type="predicted"/>
<keyword evidence="6" id="KW-1185">Reference proteome</keyword>
<dbReference type="InterPro" id="IPR018060">
    <property type="entry name" value="HTH_AraC"/>
</dbReference>
<dbReference type="GO" id="GO:0043565">
    <property type="term" value="F:sequence-specific DNA binding"/>
    <property type="evidence" value="ECO:0007669"/>
    <property type="project" value="InterPro"/>
</dbReference>
<keyword evidence="3" id="KW-0804">Transcription</keyword>
<gene>
    <name evidence="5" type="ORF">SAMN04488122_2743</name>
</gene>
<sequence length="312" mass="36495">MYRYDFAIIRYIYTMKGNLHYPFEISYKILEAGEKQQRQTNNFFELVYILEGNGRQTINQHAFDYAAGHLLLITPQDGSAFQVSTPTHMLLIGFDDIYIRSAAFSGNEREREAWIKRLEFILQHANHEPGCILTDQPHKMLAKAMVETLVAEYAHCDLYSKELINQMVNSLIILVARAIAKRLPDKFTPVADKKTLDIFQYIHEHIYEPEQLKVSAICRYFNISPNYLGKFFKRQADETLQQYIQHYKIKMVETRLLHSDMRINEIVAELNFTDESHLNRLFKKYKGMSASQYRKTMWNADISGGAKKDTGR</sequence>
<dbReference type="EMBL" id="FOJG01000001">
    <property type="protein sequence ID" value="SEW39390.1"/>
    <property type="molecule type" value="Genomic_DNA"/>
</dbReference>
<evidence type="ECO:0000259" key="4">
    <source>
        <dbReference type="PROSITE" id="PS01124"/>
    </source>
</evidence>
<evidence type="ECO:0000256" key="2">
    <source>
        <dbReference type="ARBA" id="ARBA00023125"/>
    </source>
</evidence>
<feature type="domain" description="HTH araC/xylS-type" evidence="4">
    <location>
        <begin position="196"/>
        <end position="296"/>
    </location>
</feature>
<dbReference type="InterPro" id="IPR037923">
    <property type="entry name" value="HTH-like"/>
</dbReference>
<evidence type="ECO:0000313" key="5">
    <source>
        <dbReference type="EMBL" id="SEW39390.1"/>
    </source>
</evidence>
<dbReference type="Pfam" id="PF02311">
    <property type="entry name" value="AraC_binding"/>
    <property type="match status" value="1"/>
</dbReference>
<dbReference type="PANTHER" id="PTHR43280">
    <property type="entry name" value="ARAC-FAMILY TRANSCRIPTIONAL REGULATOR"/>
    <property type="match status" value="1"/>
</dbReference>
<dbReference type="InterPro" id="IPR003313">
    <property type="entry name" value="AraC-bd"/>
</dbReference>
<dbReference type="PROSITE" id="PS01124">
    <property type="entry name" value="HTH_ARAC_FAMILY_2"/>
    <property type="match status" value="1"/>
</dbReference>
<dbReference type="GO" id="GO:0003700">
    <property type="term" value="F:DNA-binding transcription factor activity"/>
    <property type="evidence" value="ECO:0007669"/>
    <property type="project" value="InterPro"/>
</dbReference>
<evidence type="ECO:0000313" key="6">
    <source>
        <dbReference type="Proteomes" id="UP000199310"/>
    </source>
</evidence>
<accession>A0A1I0REZ0</accession>
<organism evidence="5 6">
    <name type="scientific">Chitinophaga arvensicola</name>
    <dbReference type="NCBI Taxonomy" id="29529"/>
    <lineage>
        <taxon>Bacteria</taxon>
        <taxon>Pseudomonadati</taxon>
        <taxon>Bacteroidota</taxon>
        <taxon>Chitinophagia</taxon>
        <taxon>Chitinophagales</taxon>
        <taxon>Chitinophagaceae</taxon>
        <taxon>Chitinophaga</taxon>
    </lineage>
</organism>
<dbReference type="InterPro" id="IPR014710">
    <property type="entry name" value="RmlC-like_jellyroll"/>
</dbReference>
<dbReference type="SMART" id="SM00342">
    <property type="entry name" value="HTH_ARAC"/>
    <property type="match status" value="1"/>
</dbReference>
<dbReference type="SUPFAM" id="SSF46689">
    <property type="entry name" value="Homeodomain-like"/>
    <property type="match status" value="1"/>
</dbReference>
<reference evidence="6" key="1">
    <citation type="submission" date="2016-10" db="EMBL/GenBank/DDBJ databases">
        <authorList>
            <person name="Varghese N."/>
            <person name="Submissions S."/>
        </authorList>
    </citation>
    <scope>NUCLEOTIDE SEQUENCE [LARGE SCALE GENOMIC DNA]</scope>
    <source>
        <strain evidence="6">DSM 3695</strain>
    </source>
</reference>
<dbReference type="PANTHER" id="PTHR43280:SF28">
    <property type="entry name" value="HTH-TYPE TRANSCRIPTIONAL ACTIVATOR RHAS"/>
    <property type="match status" value="1"/>
</dbReference>
<protein>
    <submittedName>
        <fullName evidence="5">AraC-type DNA-binding protein</fullName>
    </submittedName>
</protein>
<dbReference type="AlphaFoldDB" id="A0A1I0REZ0"/>
<dbReference type="STRING" id="29529.SAMN04488122_2743"/>
<keyword evidence="2 5" id="KW-0238">DNA-binding</keyword>
<dbReference type="Gene3D" id="2.60.120.10">
    <property type="entry name" value="Jelly Rolls"/>
    <property type="match status" value="1"/>
</dbReference>
<evidence type="ECO:0000256" key="3">
    <source>
        <dbReference type="ARBA" id="ARBA00023163"/>
    </source>
</evidence>
<dbReference type="Proteomes" id="UP000199310">
    <property type="component" value="Unassembled WGS sequence"/>
</dbReference>